<keyword evidence="2" id="KW-1185">Reference proteome</keyword>
<name>A0ACB8VDX2_9TELE</name>
<protein>
    <submittedName>
        <fullName evidence="1">Uncharacterized protein</fullName>
    </submittedName>
</protein>
<evidence type="ECO:0000313" key="2">
    <source>
        <dbReference type="Proteomes" id="UP000831701"/>
    </source>
</evidence>
<reference evidence="1" key="1">
    <citation type="submission" date="2022-04" db="EMBL/GenBank/DDBJ databases">
        <title>Jade perch genome.</title>
        <authorList>
            <person name="Chao B."/>
        </authorList>
    </citation>
    <scope>NUCLEOTIDE SEQUENCE</scope>
    <source>
        <strain evidence="1">CB-2022</strain>
    </source>
</reference>
<organism evidence="1 2">
    <name type="scientific">Scortum barcoo</name>
    <name type="common">barcoo grunter</name>
    <dbReference type="NCBI Taxonomy" id="214431"/>
    <lineage>
        <taxon>Eukaryota</taxon>
        <taxon>Metazoa</taxon>
        <taxon>Chordata</taxon>
        <taxon>Craniata</taxon>
        <taxon>Vertebrata</taxon>
        <taxon>Euteleostomi</taxon>
        <taxon>Actinopterygii</taxon>
        <taxon>Neopterygii</taxon>
        <taxon>Teleostei</taxon>
        <taxon>Neoteleostei</taxon>
        <taxon>Acanthomorphata</taxon>
        <taxon>Eupercaria</taxon>
        <taxon>Centrarchiformes</taxon>
        <taxon>Terapontoidei</taxon>
        <taxon>Terapontidae</taxon>
        <taxon>Scortum</taxon>
    </lineage>
</organism>
<dbReference type="Proteomes" id="UP000831701">
    <property type="component" value="Chromosome 22"/>
</dbReference>
<dbReference type="EMBL" id="CM041552">
    <property type="protein sequence ID" value="KAI3353807.1"/>
    <property type="molecule type" value="Genomic_DNA"/>
</dbReference>
<sequence>MHPLLIPRRHHVTELIVRHFHEKVYHQGRHFTEGAVRAAGFWIVGGKRAVSSTIFNCVTCRRLRGKEEEQIMADLPKDRLCSDPPFTYVGLDVFGPWPITARRTRGGHAETKRWAVIFVCMSIRAIHIEIIESMDTSSFINALRRFFAIRGAAKLLRSDCGTNFVSACKELQIDKKECHNKNIEAYLEDNSCQWQFNPPHASHMAGSWERMIGVARRILNAMLLQHGRAKLTHEVLVTFMAEVTAIVNARPLTTVSTDPEHPVILTPAILLTQKYGMPPVPPGQFESHDLFRGQWRRVQYLAEVFWARWRKEYISGLQDRRKWRTSRPNLQEGDVVLLKDG</sequence>
<evidence type="ECO:0000313" key="1">
    <source>
        <dbReference type="EMBL" id="KAI3353807.1"/>
    </source>
</evidence>
<comment type="caution">
    <text evidence="1">The sequence shown here is derived from an EMBL/GenBank/DDBJ whole genome shotgun (WGS) entry which is preliminary data.</text>
</comment>
<accession>A0ACB8VDX2</accession>
<proteinExistence type="predicted"/>
<gene>
    <name evidence="1" type="ORF">L3Q82_005029</name>
</gene>